<dbReference type="InterPro" id="IPR052155">
    <property type="entry name" value="Biofilm_reg_signaling"/>
</dbReference>
<dbReference type="InterPro" id="IPR000014">
    <property type="entry name" value="PAS"/>
</dbReference>
<dbReference type="PANTHER" id="PTHR44757">
    <property type="entry name" value="DIGUANYLATE CYCLASE DGCP"/>
    <property type="match status" value="1"/>
</dbReference>
<dbReference type="Gene3D" id="3.30.450.20">
    <property type="entry name" value="PAS domain"/>
    <property type="match status" value="2"/>
</dbReference>
<evidence type="ECO:0000259" key="4">
    <source>
        <dbReference type="PROSITE" id="PS50887"/>
    </source>
</evidence>
<evidence type="ECO:0000256" key="1">
    <source>
        <dbReference type="SAM" id="Phobius"/>
    </source>
</evidence>
<proteinExistence type="predicted"/>
<dbReference type="SUPFAM" id="SSF141868">
    <property type="entry name" value="EAL domain-like"/>
    <property type="match status" value="1"/>
</dbReference>
<dbReference type="Pfam" id="PF00989">
    <property type="entry name" value="PAS"/>
    <property type="match status" value="1"/>
</dbReference>
<protein>
    <recommendedName>
        <fullName evidence="7">EAL domain-containing protein</fullName>
    </recommendedName>
</protein>
<name>A0ABN1DKW5_9GAMM</name>
<dbReference type="Pfam" id="PF22588">
    <property type="entry name" value="dCache_1_like"/>
    <property type="match status" value="1"/>
</dbReference>
<evidence type="ECO:0000259" key="2">
    <source>
        <dbReference type="PROSITE" id="PS50112"/>
    </source>
</evidence>
<feature type="domain" description="EAL" evidence="3">
    <location>
        <begin position="653"/>
        <end position="907"/>
    </location>
</feature>
<dbReference type="PROSITE" id="PS50883">
    <property type="entry name" value="EAL"/>
    <property type="match status" value="1"/>
</dbReference>
<keyword evidence="1" id="KW-0812">Transmembrane</keyword>
<sequence length="921" mass="103084">MQQASAPAQQDIAMNSIHFPVTLDAGPQLRQLADQQPDIRPPSKAVLWPVLCLSIAVLLAGFLLISYMQTERQAKTDLHNLNLTLESRLNAGLLQPLQMQLNSVAQMLDPALLDKSQLQQEQLRQQLQNLASRFPELPPLILLSKYGSALFSTAAGNQALYFSQIPLQIQQHNLPGLLFEQTADNQLALAVPVINHQRELTGWIATSVPLDTVQQLFAQVELGKAGVLTLRRIDPPTTVVRQPQLPGTQTPSYAADLIDQQLAQGHNEGALFMQSRVDAVKRLYSYKRVGAYPFILVTGYATADYLAEWYLSSALAVILSLLICALSAIFSRRLQKTRHKEQRSARELKAKEEYIRLLLHSVGHPIFGLNFQGVCTFSNQSCVRLFGYTADTDLSSTALDKHFVDPQGKHTDLITRLLNQVHQGEEFYCDDHRFIDARQQQIQIEIRAYPNVKNQQLIGAVVTLQDISERKDQEQRISYMAYHDALTGLPNRWFLKDRFEQLMADTERKNGHIALLYLDLDNFKNINDSLGHYAGDAVLHAVAKRLLSFKKRIDTVARLGGDEYLLLVPMAQQHEQLTQLLQDIITEIQQPLQLEAQQVAVTPSIGVAVHVLHGTDFESLLKAADMALYKAKEDGRNTYRFYHNTMGEQGLRRLTLQTELRQALVKQQLFIQYQPQLDLRTGRVVGAEALLRWRHPTEGLISPAEFIPAAEANGMIIPISNWLLRTVCQQAMAWRKQGMAPLVVAVNCSALQFRQGDLVAEVTQALADSGLPAHLLELELTESMLLQDSERVMQIISRLKALGVKLSIDDFGTGYSNMAYLKRFAVDKLKIDQSFVKGIARNADDEAIVQSIITLAHSFNLKAIAEGVEDYATADILLARSCDEVQGYCYAKALDPDAFLDFSLSNQKTTSQVVQLKSGQS</sequence>
<dbReference type="PANTHER" id="PTHR44757:SF2">
    <property type="entry name" value="BIOFILM ARCHITECTURE MAINTENANCE PROTEIN MBAA"/>
    <property type="match status" value="1"/>
</dbReference>
<comment type="caution">
    <text evidence="5">The sequence shown here is derived from an EMBL/GenBank/DDBJ whole genome shotgun (WGS) entry which is preliminary data.</text>
</comment>
<dbReference type="InterPro" id="IPR029787">
    <property type="entry name" value="Nucleotide_cyclase"/>
</dbReference>
<dbReference type="SUPFAM" id="SSF55785">
    <property type="entry name" value="PYP-like sensor domain (PAS domain)"/>
    <property type="match status" value="1"/>
</dbReference>
<feature type="transmembrane region" description="Helical" evidence="1">
    <location>
        <begin position="309"/>
        <end position="330"/>
    </location>
</feature>
<dbReference type="Pfam" id="PF00563">
    <property type="entry name" value="EAL"/>
    <property type="match status" value="1"/>
</dbReference>
<dbReference type="CDD" id="cd12915">
    <property type="entry name" value="PDC2_DGC_like"/>
    <property type="match status" value="1"/>
</dbReference>
<dbReference type="EMBL" id="BAAAEO010000002">
    <property type="protein sequence ID" value="GAA0546218.1"/>
    <property type="molecule type" value="Genomic_DNA"/>
</dbReference>
<dbReference type="CDD" id="cd01949">
    <property type="entry name" value="GGDEF"/>
    <property type="match status" value="1"/>
</dbReference>
<keyword evidence="1" id="KW-0472">Membrane</keyword>
<organism evidence="5 6">
    <name type="scientific">Rheinheimera aquimaris</name>
    <dbReference type="NCBI Taxonomy" id="412437"/>
    <lineage>
        <taxon>Bacteria</taxon>
        <taxon>Pseudomonadati</taxon>
        <taxon>Pseudomonadota</taxon>
        <taxon>Gammaproteobacteria</taxon>
        <taxon>Chromatiales</taxon>
        <taxon>Chromatiaceae</taxon>
        <taxon>Rheinheimera</taxon>
    </lineage>
</organism>
<dbReference type="InterPro" id="IPR001633">
    <property type="entry name" value="EAL_dom"/>
</dbReference>
<dbReference type="SMART" id="SM00267">
    <property type="entry name" value="GGDEF"/>
    <property type="match status" value="1"/>
</dbReference>
<dbReference type="CDD" id="cd01948">
    <property type="entry name" value="EAL"/>
    <property type="match status" value="1"/>
</dbReference>
<dbReference type="PROSITE" id="PS50112">
    <property type="entry name" value="PAS"/>
    <property type="match status" value="1"/>
</dbReference>
<dbReference type="Proteomes" id="UP001501169">
    <property type="component" value="Unassembled WGS sequence"/>
</dbReference>
<dbReference type="SMART" id="SM00052">
    <property type="entry name" value="EAL"/>
    <property type="match status" value="1"/>
</dbReference>
<evidence type="ECO:0000259" key="3">
    <source>
        <dbReference type="PROSITE" id="PS50883"/>
    </source>
</evidence>
<dbReference type="InterPro" id="IPR043128">
    <property type="entry name" value="Rev_trsase/Diguanyl_cyclase"/>
</dbReference>
<reference evidence="5 6" key="1">
    <citation type="journal article" date="2019" name="Int. J. Syst. Evol. Microbiol.">
        <title>The Global Catalogue of Microorganisms (GCM) 10K type strain sequencing project: providing services to taxonomists for standard genome sequencing and annotation.</title>
        <authorList>
            <consortium name="The Broad Institute Genomics Platform"/>
            <consortium name="The Broad Institute Genome Sequencing Center for Infectious Disease"/>
            <person name="Wu L."/>
            <person name="Ma J."/>
        </authorList>
    </citation>
    <scope>NUCLEOTIDE SEQUENCE [LARGE SCALE GENOMIC DNA]</scope>
    <source>
        <strain evidence="5 6">JCM 14331</strain>
    </source>
</reference>
<dbReference type="InterPro" id="IPR054327">
    <property type="entry name" value="His-kinase-like_sensor"/>
</dbReference>
<dbReference type="Gene3D" id="3.30.70.270">
    <property type="match status" value="1"/>
</dbReference>
<dbReference type="InterPro" id="IPR035919">
    <property type="entry name" value="EAL_sf"/>
</dbReference>
<dbReference type="SUPFAM" id="SSF55073">
    <property type="entry name" value="Nucleotide cyclase"/>
    <property type="match status" value="1"/>
</dbReference>
<evidence type="ECO:0000313" key="5">
    <source>
        <dbReference type="EMBL" id="GAA0546218.1"/>
    </source>
</evidence>
<accession>A0ABN1DKW5</accession>
<dbReference type="Pfam" id="PF00990">
    <property type="entry name" value="GGDEF"/>
    <property type="match status" value="1"/>
</dbReference>
<keyword evidence="1" id="KW-1133">Transmembrane helix</keyword>
<dbReference type="InterPro" id="IPR013767">
    <property type="entry name" value="PAS_fold"/>
</dbReference>
<evidence type="ECO:0000313" key="6">
    <source>
        <dbReference type="Proteomes" id="UP001501169"/>
    </source>
</evidence>
<dbReference type="CDD" id="cd00130">
    <property type="entry name" value="PAS"/>
    <property type="match status" value="1"/>
</dbReference>
<dbReference type="InterPro" id="IPR035965">
    <property type="entry name" value="PAS-like_dom_sf"/>
</dbReference>
<keyword evidence="6" id="KW-1185">Reference proteome</keyword>
<gene>
    <name evidence="5" type="ORF">GCM10009098_12260</name>
</gene>
<dbReference type="Gene3D" id="3.20.20.450">
    <property type="entry name" value="EAL domain"/>
    <property type="match status" value="1"/>
</dbReference>
<feature type="domain" description="GGDEF" evidence="4">
    <location>
        <begin position="511"/>
        <end position="644"/>
    </location>
</feature>
<dbReference type="NCBIfam" id="TIGR00229">
    <property type="entry name" value="sensory_box"/>
    <property type="match status" value="1"/>
</dbReference>
<dbReference type="InterPro" id="IPR000160">
    <property type="entry name" value="GGDEF_dom"/>
</dbReference>
<feature type="domain" description="PAS" evidence="2">
    <location>
        <begin position="351"/>
        <end position="391"/>
    </location>
</feature>
<dbReference type="NCBIfam" id="TIGR00254">
    <property type="entry name" value="GGDEF"/>
    <property type="match status" value="1"/>
</dbReference>
<dbReference type="PROSITE" id="PS50887">
    <property type="entry name" value="GGDEF"/>
    <property type="match status" value="1"/>
</dbReference>
<feature type="transmembrane region" description="Helical" evidence="1">
    <location>
        <begin position="46"/>
        <end position="65"/>
    </location>
</feature>
<evidence type="ECO:0008006" key="7">
    <source>
        <dbReference type="Google" id="ProtNLM"/>
    </source>
</evidence>